<sequence>MTFPVIDAHQHVWDPSRAEYDWLTSDAAPIDTVMTFADVAPELRAAGVDFTVQVQSADNAEDTELMKESAAHHPEVAGIVGYAPLDDPGRTARTLASWEGDPLMVGVRTLIHAQDDPDWLLRPDVDASLGMLEERGLPFDVVAVLPRHVEIVPLVAARHPRLRMVIDHLAKPPIGVGDGAEWGRLMAAAADCENVYAKVSGLYSATGDSSAWTTDQIRPFVDRALEMFGAQRLMYGGDWPISVLAGGYSRVWQGLRPLFDELDAEAREHVLGRTAAEFYRLDTRRLGLTR</sequence>
<dbReference type="GO" id="GO:0016787">
    <property type="term" value="F:hydrolase activity"/>
    <property type="evidence" value="ECO:0007669"/>
    <property type="project" value="UniProtKB-KW"/>
</dbReference>
<evidence type="ECO:0000256" key="1">
    <source>
        <dbReference type="ARBA" id="ARBA00038310"/>
    </source>
</evidence>
<comment type="similarity">
    <text evidence="1">Belongs to the metallo-dependent hydrolases superfamily.</text>
</comment>
<accession>A0A4Y3QKQ2</accession>
<dbReference type="EMBL" id="BJML01000002">
    <property type="protein sequence ID" value="GEB45263.1"/>
    <property type="molecule type" value="Genomic_DNA"/>
</dbReference>
<dbReference type="SUPFAM" id="SSF51556">
    <property type="entry name" value="Metallo-dependent hydrolases"/>
    <property type="match status" value="1"/>
</dbReference>
<dbReference type="RefSeq" id="WP_103206047.1">
    <property type="nucleotide sequence ID" value="NZ_BJML01000002.1"/>
</dbReference>
<dbReference type="InterPro" id="IPR052350">
    <property type="entry name" value="Metallo-dep_Lactonases"/>
</dbReference>
<dbReference type="PANTHER" id="PTHR43569:SF2">
    <property type="entry name" value="AMIDOHYDROLASE-RELATED DOMAIN-CONTAINING PROTEIN"/>
    <property type="match status" value="1"/>
</dbReference>
<dbReference type="PANTHER" id="PTHR43569">
    <property type="entry name" value="AMIDOHYDROLASE"/>
    <property type="match status" value="1"/>
</dbReference>
<reference evidence="3 4" key="1">
    <citation type="submission" date="2019-06" db="EMBL/GenBank/DDBJ databases">
        <title>Whole genome shotgun sequence of Microbacterium testaceum NBRC 12675.</title>
        <authorList>
            <person name="Hosoyama A."/>
            <person name="Uohara A."/>
            <person name="Ohji S."/>
            <person name="Ichikawa N."/>
        </authorList>
    </citation>
    <scope>NUCLEOTIDE SEQUENCE [LARGE SCALE GENOMIC DNA]</scope>
    <source>
        <strain evidence="3 4">NBRC 12675</strain>
    </source>
</reference>
<keyword evidence="3" id="KW-0378">Hydrolase</keyword>
<dbReference type="AlphaFoldDB" id="A0A4Y3QKQ2"/>
<feature type="domain" description="Amidohydrolase-related" evidence="2">
    <location>
        <begin position="6"/>
        <end position="281"/>
    </location>
</feature>
<evidence type="ECO:0000313" key="4">
    <source>
        <dbReference type="Proteomes" id="UP000319525"/>
    </source>
</evidence>
<organism evidence="3 4">
    <name type="scientific">Microbacterium testaceum</name>
    <name type="common">Aureobacterium testaceum</name>
    <name type="synonym">Brevibacterium testaceum</name>
    <dbReference type="NCBI Taxonomy" id="2033"/>
    <lineage>
        <taxon>Bacteria</taxon>
        <taxon>Bacillati</taxon>
        <taxon>Actinomycetota</taxon>
        <taxon>Actinomycetes</taxon>
        <taxon>Micrococcales</taxon>
        <taxon>Microbacteriaceae</taxon>
        <taxon>Microbacterium</taxon>
    </lineage>
</organism>
<protein>
    <submittedName>
        <fullName evidence="3">Metal-dependent hydrolase</fullName>
    </submittedName>
</protein>
<comment type="caution">
    <text evidence="3">The sequence shown here is derived from an EMBL/GenBank/DDBJ whole genome shotgun (WGS) entry which is preliminary data.</text>
</comment>
<dbReference type="GeneID" id="57143904"/>
<dbReference type="InterPro" id="IPR006680">
    <property type="entry name" value="Amidohydro-rel"/>
</dbReference>
<name>A0A4Y3QKQ2_MICTE</name>
<dbReference type="InterPro" id="IPR032466">
    <property type="entry name" value="Metal_Hydrolase"/>
</dbReference>
<dbReference type="Gene3D" id="3.20.20.140">
    <property type="entry name" value="Metal-dependent hydrolases"/>
    <property type="match status" value="1"/>
</dbReference>
<gene>
    <name evidence="3" type="ORF">MTE01_12080</name>
</gene>
<dbReference type="OrthoDB" id="5450317at2"/>
<evidence type="ECO:0000259" key="2">
    <source>
        <dbReference type="Pfam" id="PF04909"/>
    </source>
</evidence>
<dbReference type="Proteomes" id="UP000319525">
    <property type="component" value="Unassembled WGS sequence"/>
</dbReference>
<proteinExistence type="inferred from homology"/>
<dbReference type="Pfam" id="PF04909">
    <property type="entry name" value="Amidohydro_2"/>
    <property type="match status" value="1"/>
</dbReference>
<evidence type="ECO:0000313" key="3">
    <source>
        <dbReference type="EMBL" id="GEB45263.1"/>
    </source>
</evidence>